<protein>
    <submittedName>
        <fullName evidence="2">Alpha/beta fold hydrolase</fullName>
    </submittedName>
</protein>
<keyword evidence="2" id="KW-0378">Hydrolase</keyword>
<dbReference type="Gene3D" id="3.40.50.1820">
    <property type="entry name" value="alpha/beta hydrolase"/>
    <property type="match status" value="1"/>
</dbReference>
<dbReference type="Pfam" id="PF12146">
    <property type="entry name" value="Hydrolase_4"/>
    <property type="match status" value="1"/>
</dbReference>
<dbReference type="InterPro" id="IPR017208">
    <property type="entry name" value="UCP037442_abhydr"/>
</dbReference>
<dbReference type="InterPro" id="IPR022742">
    <property type="entry name" value="Hydrolase_4"/>
</dbReference>
<organism evidence="2">
    <name type="scientific">Agrobacterium albertimagni</name>
    <dbReference type="NCBI Taxonomy" id="147266"/>
    <lineage>
        <taxon>Bacteria</taxon>
        <taxon>Pseudomonadati</taxon>
        <taxon>Pseudomonadota</taxon>
        <taxon>Alphaproteobacteria</taxon>
        <taxon>Hyphomicrobiales</taxon>
        <taxon>Rhizobiaceae</taxon>
        <taxon>Rhizobium/Agrobacterium group</taxon>
        <taxon>Agrobacterium</taxon>
    </lineage>
</organism>
<dbReference type="SUPFAM" id="SSF53474">
    <property type="entry name" value="alpha/beta-Hydrolases"/>
    <property type="match status" value="1"/>
</dbReference>
<dbReference type="AlphaFoldDB" id="A0A7C1PHB5"/>
<feature type="domain" description="Serine aminopeptidase S33" evidence="1">
    <location>
        <begin position="27"/>
        <end position="117"/>
    </location>
</feature>
<proteinExistence type="predicted"/>
<accession>A0A7C1PHB5</accession>
<dbReference type="GO" id="GO:0016787">
    <property type="term" value="F:hydrolase activity"/>
    <property type="evidence" value="ECO:0007669"/>
    <property type="project" value="UniProtKB-KW"/>
</dbReference>
<dbReference type="EMBL" id="DSKI01000640">
    <property type="protein sequence ID" value="HEB44476.1"/>
    <property type="molecule type" value="Genomic_DNA"/>
</dbReference>
<comment type="caution">
    <text evidence="2">The sequence shown here is derived from an EMBL/GenBank/DDBJ whole genome shotgun (WGS) entry which is preliminary data.</text>
</comment>
<dbReference type="PIRSF" id="PIRSF037442">
    <property type="entry name" value="UCP037442_abhydr"/>
    <property type="match status" value="1"/>
</dbReference>
<sequence length="296" mass="33261">MDPRRTELTAADGVRLTGHWWRLGGASPSATVIVNPATGVHARYYHRYAAYLAENGFSVLTYDYRGIGLSRPERLKGSTFTWRQWGEQDFDAALRHALQEDETGRVLVVGHSIGGFLPGYSPAVGRVSAMLSVGGQYGYWGDYLPARRLPLFLKWHVAMPAITLALGHFPGKRLGWLEDLPKGVAYGWGLQQGRAEQGLTREAAEVMRDRFATASGPILSVAMSDDEIATPKAIDRAMRYYRRAPMTKVLLAPQDLGFDRVGHFDLFHARHQDRFWRQSLAFLREGENPWGDRVYP</sequence>
<dbReference type="InterPro" id="IPR029058">
    <property type="entry name" value="AB_hydrolase_fold"/>
</dbReference>
<reference evidence="2" key="1">
    <citation type="journal article" date="2020" name="mSystems">
        <title>Genome- and Community-Level Interaction Insights into Carbon Utilization and Element Cycling Functions of Hydrothermarchaeota in Hydrothermal Sediment.</title>
        <authorList>
            <person name="Zhou Z."/>
            <person name="Liu Y."/>
            <person name="Xu W."/>
            <person name="Pan J."/>
            <person name="Luo Z.H."/>
            <person name="Li M."/>
        </authorList>
    </citation>
    <scope>NUCLEOTIDE SEQUENCE [LARGE SCALE GENOMIC DNA]</scope>
    <source>
        <strain evidence="2">SpSt-243</strain>
    </source>
</reference>
<gene>
    <name evidence="2" type="ORF">ENP70_12470</name>
</gene>
<evidence type="ECO:0000259" key="1">
    <source>
        <dbReference type="Pfam" id="PF12146"/>
    </source>
</evidence>
<name>A0A7C1PHB5_9HYPH</name>
<evidence type="ECO:0000313" key="2">
    <source>
        <dbReference type="EMBL" id="HEB44476.1"/>
    </source>
</evidence>